<dbReference type="EMBL" id="SOFM01000046">
    <property type="protein sequence ID" value="TFC00518.1"/>
    <property type="molecule type" value="Genomic_DNA"/>
</dbReference>
<organism evidence="2 3">
    <name type="scientific">Cryobacterium mannosilyticum</name>
    <dbReference type="NCBI Taxonomy" id="1259190"/>
    <lineage>
        <taxon>Bacteria</taxon>
        <taxon>Bacillati</taxon>
        <taxon>Actinomycetota</taxon>
        <taxon>Actinomycetes</taxon>
        <taxon>Micrococcales</taxon>
        <taxon>Microbacteriaceae</taxon>
        <taxon>Cryobacterium</taxon>
    </lineage>
</organism>
<evidence type="ECO:0000313" key="2">
    <source>
        <dbReference type="EMBL" id="TFC00518.1"/>
    </source>
</evidence>
<dbReference type="RefSeq" id="WP_134510695.1">
    <property type="nucleotide sequence ID" value="NZ_SOFM01000046.1"/>
</dbReference>
<protein>
    <recommendedName>
        <fullName evidence="1">DUF7715 domain-containing protein</fullName>
    </recommendedName>
</protein>
<dbReference type="Pfam" id="PF24831">
    <property type="entry name" value="DUF7715"/>
    <property type="match status" value="1"/>
</dbReference>
<evidence type="ECO:0000313" key="3">
    <source>
        <dbReference type="Proteomes" id="UP000297643"/>
    </source>
</evidence>
<comment type="caution">
    <text evidence="2">The sequence shown here is derived from an EMBL/GenBank/DDBJ whole genome shotgun (WGS) entry which is preliminary data.</text>
</comment>
<dbReference type="Proteomes" id="UP000297643">
    <property type="component" value="Unassembled WGS sequence"/>
</dbReference>
<reference evidence="2 3" key="1">
    <citation type="submission" date="2019-03" db="EMBL/GenBank/DDBJ databases">
        <title>Genomics of glacier-inhabiting Cryobacterium strains.</title>
        <authorList>
            <person name="Liu Q."/>
            <person name="Xin Y.-H."/>
        </authorList>
    </citation>
    <scope>NUCLEOTIDE SEQUENCE [LARGE SCALE GENOMIC DNA]</scope>
    <source>
        <strain evidence="2 3">RHLT2-21</strain>
    </source>
</reference>
<dbReference type="InterPro" id="IPR056132">
    <property type="entry name" value="DUF7715"/>
</dbReference>
<dbReference type="AlphaFoldDB" id="A0A4R8W4H8"/>
<accession>A0A4R8W4H8</accession>
<evidence type="ECO:0000259" key="1">
    <source>
        <dbReference type="Pfam" id="PF24831"/>
    </source>
</evidence>
<proteinExistence type="predicted"/>
<keyword evidence="3" id="KW-1185">Reference proteome</keyword>
<name>A0A4R8W4H8_9MICO</name>
<gene>
    <name evidence="2" type="ORF">E3O32_15325</name>
</gene>
<feature type="domain" description="DUF7715" evidence="1">
    <location>
        <begin position="1"/>
        <end position="128"/>
    </location>
</feature>
<sequence length="137" mass="14575">MKVLVATRATQGTRARDFSSCISGELVWVIDPCPVSLRNLNGPCGCGRSFTGMSSDGSTTTAVVREIADFTRTDYENALTSSLEAKGWCACCYSRTVPEFVGDLIAMAEPWPIGAVVGRRLDVLSLRAQLGPVGPEG</sequence>